<evidence type="ECO:0000256" key="4">
    <source>
        <dbReference type="ARBA" id="ARBA00022840"/>
    </source>
</evidence>
<organism evidence="7 8">
    <name type="scientific">Neorickettsia findlayensis</name>
    <dbReference type="NCBI Taxonomy" id="2686014"/>
    <lineage>
        <taxon>Bacteria</taxon>
        <taxon>Pseudomonadati</taxon>
        <taxon>Pseudomonadota</taxon>
        <taxon>Alphaproteobacteria</taxon>
        <taxon>Rickettsiales</taxon>
        <taxon>Anaplasmataceae</taxon>
        <taxon>Neorickettsia</taxon>
    </lineage>
</organism>
<keyword evidence="8" id="KW-1185">Reference proteome</keyword>
<proteinExistence type="inferred from homology"/>
<evidence type="ECO:0000256" key="1">
    <source>
        <dbReference type="ARBA" id="ARBA00005417"/>
    </source>
</evidence>
<reference evidence="7 8" key="1">
    <citation type="journal article" date="2020" name="MBio">
        <title>Erratum for Teymournejad et al., 'Isolation and Molecular Analysis of a Novel Neorickettsia Species That Causes Potomac Horse Fever'.</title>
        <authorList>
            <person name="Teymournejad O."/>
            <person name="Lin M."/>
            <person name="Bekebrede H."/>
            <person name="Kamr A."/>
            <person name="Toribio R.E."/>
            <person name="Arroyo L.G."/>
            <person name="Baird J.D."/>
            <person name="Rikihisa Y."/>
        </authorList>
    </citation>
    <scope>NUCLEOTIDE SEQUENCE [LARGE SCALE GENOMIC DNA]</scope>
    <source>
        <strain evidence="7 8">Fin17</strain>
    </source>
</reference>
<name>A0A6P1GAZ8_9RICK</name>
<dbReference type="AlphaFoldDB" id="A0A6P1GAZ8"/>
<dbReference type="GO" id="GO:0016887">
    <property type="term" value="F:ATP hydrolysis activity"/>
    <property type="evidence" value="ECO:0007669"/>
    <property type="project" value="InterPro"/>
</dbReference>
<dbReference type="InterPro" id="IPR003439">
    <property type="entry name" value="ABC_transporter-like_ATP-bd"/>
</dbReference>
<keyword evidence="4 7" id="KW-0067">ATP-binding</keyword>
<dbReference type="CDD" id="cd03255">
    <property type="entry name" value="ABC_MJ0796_LolCDE_FtsE"/>
    <property type="match status" value="1"/>
</dbReference>
<dbReference type="PANTHER" id="PTHR42798:SF7">
    <property type="entry name" value="ALPHA-D-RIBOSE 1-METHYLPHOSPHONATE 5-TRIPHOSPHATE SYNTHASE SUBUNIT PHNL"/>
    <property type="match status" value="1"/>
</dbReference>
<comment type="function">
    <text evidence="5">Part of an ABC transporter complex. Transmembrane domains (TMD) form a pore in the inner membrane and the ATP-binding domain (NBD) is responsible for energy generation.</text>
</comment>
<accession>A0A6P1GAZ8</accession>
<dbReference type="InterPro" id="IPR027417">
    <property type="entry name" value="P-loop_NTPase"/>
</dbReference>
<feature type="domain" description="ABC transporter" evidence="6">
    <location>
        <begin position="6"/>
        <end position="224"/>
    </location>
</feature>
<dbReference type="RefSeq" id="WP_160095156.1">
    <property type="nucleotide sequence ID" value="NZ_CP047224.1"/>
</dbReference>
<dbReference type="Pfam" id="PF00005">
    <property type="entry name" value="ABC_tran"/>
    <property type="match status" value="1"/>
</dbReference>
<dbReference type="EMBL" id="CP047224">
    <property type="protein sequence ID" value="QHD65091.1"/>
    <property type="molecule type" value="Genomic_DNA"/>
</dbReference>
<dbReference type="PROSITE" id="PS00211">
    <property type="entry name" value="ABC_TRANSPORTER_1"/>
    <property type="match status" value="1"/>
</dbReference>
<dbReference type="KEGG" id="nef:GP480_01285"/>
<dbReference type="GO" id="GO:0005524">
    <property type="term" value="F:ATP binding"/>
    <property type="evidence" value="ECO:0007669"/>
    <property type="project" value="UniProtKB-KW"/>
</dbReference>
<dbReference type="InterPro" id="IPR003593">
    <property type="entry name" value="AAA+_ATPase"/>
</dbReference>
<dbReference type="InterPro" id="IPR017911">
    <property type="entry name" value="MacB-like_ATP-bd"/>
</dbReference>
<dbReference type="PROSITE" id="PS50893">
    <property type="entry name" value="ABC_TRANSPORTER_2"/>
    <property type="match status" value="1"/>
</dbReference>
<gene>
    <name evidence="7" type="ORF">GP480_01285</name>
</gene>
<protein>
    <submittedName>
        <fullName evidence="7">ATP-binding cassette domain-containing protein</fullName>
    </submittedName>
</protein>
<dbReference type="Proteomes" id="UP000464912">
    <property type="component" value="Chromosome"/>
</dbReference>
<keyword evidence="2" id="KW-0813">Transport</keyword>
<keyword evidence="3" id="KW-0547">Nucleotide-binding</keyword>
<evidence type="ECO:0000256" key="2">
    <source>
        <dbReference type="ARBA" id="ARBA00022448"/>
    </source>
</evidence>
<dbReference type="SUPFAM" id="SSF52540">
    <property type="entry name" value="P-loop containing nucleoside triphosphate hydrolases"/>
    <property type="match status" value="1"/>
</dbReference>
<reference evidence="7 8" key="2">
    <citation type="journal article" date="2020" name="MBio">
        <title>Isolation and Molecular Analysis of a Novel Neorickettsia Species That Causes Potomac Horse Fever.</title>
        <authorList>
            <person name="Teymournejad O."/>
            <person name="Lin M."/>
            <person name="Bekebrede H."/>
            <person name="Kamr A."/>
            <person name="Toribio R.E."/>
            <person name="Arroyo L.G."/>
            <person name="Baird J.D."/>
            <person name="Rikihisa Y."/>
        </authorList>
    </citation>
    <scope>NUCLEOTIDE SEQUENCE [LARGE SCALE GENOMIC DNA]</scope>
    <source>
        <strain evidence="7 8">Fin17</strain>
    </source>
</reference>
<dbReference type="SMART" id="SM00382">
    <property type="entry name" value="AAA"/>
    <property type="match status" value="1"/>
</dbReference>
<evidence type="ECO:0000259" key="6">
    <source>
        <dbReference type="PROSITE" id="PS50893"/>
    </source>
</evidence>
<comment type="similarity">
    <text evidence="1">Belongs to the ABC transporter superfamily.</text>
</comment>
<evidence type="ECO:0000313" key="7">
    <source>
        <dbReference type="EMBL" id="QHD65091.1"/>
    </source>
</evidence>
<dbReference type="PANTHER" id="PTHR42798">
    <property type="entry name" value="LIPOPROTEIN-RELEASING SYSTEM ATP-BINDING PROTEIN LOLD"/>
    <property type="match status" value="1"/>
</dbReference>
<dbReference type="Gene3D" id="3.40.50.300">
    <property type="entry name" value="P-loop containing nucleotide triphosphate hydrolases"/>
    <property type="match status" value="1"/>
</dbReference>
<evidence type="ECO:0000256" key="3">
    <source>
        <dbReference type="ARBA" id="ARBA00022741"/>
    </source>
</evidence>
<evidence type="ECO:0000256" key="5">
    <source>
        <dbReference type="ARBA" id="ARBA00024725"/>
    </source>
</evidence>
<sequence length="224" mass="24680">MSELALEFCDVSKFFRDKTQHEIPILRNTNLQIYAGEIVALIGASGVGKTTTLQIAGLLDKQDFGKVKICGEEAPYLDTALRRKKIGFIYQFHHLLSELNVLENVMLPLLISGTPKAVAQKKAKNLLELLKLEKTAYQSVHTLSGGQRQRVAVARAVIKKPALIIADEPTGNLDPNTAKDVFDLICRSAKENCSAVFLATHDSSFLQKADRVLEIFNSSLISSI</sequence>
<dbReference type="InterPro" id="IPR017871">
    <property type="entry name" value="ABC_transporter-like_CS"/>
</dbReference>
<evidence type="ECO:0000313" key="8">
    <source>
        <dbReference type="Proteomes" id="UP000464912"/>
    </source>
</evidence>